<name>A0ABN7XPP7_GIGMA</name>
<gene>
    <name evidence="2" type="ORF">GMARGA_LOCUS46033</name>
</gene>
<protein>
    <submittedName>
        <fullName evidence="2">24509_t:CDS:1</fullName>
    </submittedName>
</protein>
<evidence type="ECO:0000313" key="3">
    <source>
        <dbReference type="Proteomes" id="UP000789901"/>
    </source>
</evidence>
<feature type="non-terminal residue" evidence="2">
    <location>
        <position position="156"/>
    </location>
</feature>
<accession>A0ABN7XPP7</accession>
<dbReference type="SUPFAM" id="SSF81901">
    <property type="entry name" value="HCP-like"/>
    <property type="match status" value="1"/>
</dbReference>
<proteinExistence type="predicted"/>
<dbReference type="Proteomes" id="UP000789901">
    <property type="component" value="Unassembled WGS sequence"/>
</dbReference>
<feature type="non-terminal residue" evidence="2">
    <location>
        <position position="1"/>
    </location>
</feature>
<keyword evidence="3" id="KW-1185">Reference proteome</keyword>
<feature type="compositionally biased region" description="Polar residues" evidence="1">
    <location>
        <begin position="1"/>
        <end position="20"/>
    </location>
</feature>
<sequence length="156" mass="17655">TQDVTNNSDEQETQDVTNNSDEQETRDVTNNSDEQETHDVTDNSETQKVTNELEDDDMTIFVNKLYSTLSKLFNEGRSVSDIIINSISDGGKTNEEVFNWLSTHDDNPKYICLLGLFYSLEIGTKKGNVDVFNLFLNAASSNDIIAQYFVGRCYEI</sequence>
<comment type="caution">
    <text evidence="2">The sequence shown here is derived from an EMBL/GenBank/DDBJ whole genome shotgun (WGS) entry which is preliminary data.</text>
</comment>
<evidence type="ECO:0000313" key="2">
    <source>
        <dbReference type="EMBL" id="CAG8857212.1"/>
    </source>
</evidence>
<feature type="region of interest" description="Disordered" evidence="1">
    <location>
        <begin position="1"/>
        <end position="52"/>
    </location>
</feature>
<dbReference type="EMBL" id="CAJVQB010168303">
    <property type="protein sequence ID" value="CAG8857212.1"/>
    <property type="molecule type" value="Genomic_DNA"/>
</dbReference>
<reference evidence="2 3" key="1">
    <citation type="submission" date="2021-06" db="EMBL/GenBank/DDBJ databases">
        <authorList>
            <person name="Kallberg Y."/>
            <person name="Tangrot J."/>
            <person name="Rosling A."/>
        </authorList>
    </citation>
    <scope>NUCLEOTIDE SEQUENCE [LARGE SCALE GENOMIC DNA]</scope>
    <source>
        <strain evidence="2 3">120-4 pot B 10/14</strain>
    </source>
</reference>
<dbReference type="InterPro" id="IPR011990">
    <property type="entry name" value="TPR-like_helical_dom_sf"/>
</dbReference>
<organism evidence="2 3">
    <name type="scientific">Gigaspora margarita</name>
    <dbReference type="NCBI Taxonomy" id="4874"/>
    <lineage>
        <taxon>Eukaryota</taxon>
        <taxon>Fungi</taxon>
        <taxon>Fungi incertae sedis</taxon>
        <taxon>Mucoromycota</taxon>
        <taxon>Glomeromycotina</taxon>
        <taxon>Glomeromycetes</taxon>
        <taxon>Diversisporales</taxon>
        <taxon>Gigasporaceae</taxon>
        <taxon>Gigaspora</taxon>
    </lineage>
</organism>
<dbReference type="Gene3D" id="1.25.40.10">
    <property type="entry name" value="Tetratricopeptide repeat domain"/>
    <property type="match status" value="1"/>
</dbReference>
<evidence type="ECO:0000256" key="1">
    <source>
        <dbReference type="SAM" id="MobiDB-lite"/>
    </source>
</evidence>